<evidence type="ECO:0000313" key="4">
    <source>
        <dbReference type="Proteomes" id="UP000321947"/>
    </source>
</evidence>
<evidence type="ECO:0000313" key="2">
    <source>
        <dbReference type="EMBL" id="TYK01666.1"/>
    </source>
</evidence>
<dbReference type="GO" id="GO:0004869">
    <property type="term" value="F:cysteine-type endopeptidase inhibitor activity"/>
    <property type="evidence" value="ECO:0007669"/>
    <property type="project" value="InterPro"/>
</dbReference>
<comment type="caution">
    <text evidence="1">The sequence shown here is derived from an EMBL/GenBank/DDBJ whole genome shotgun (WGS) entry which is preliminary data.</text>
</comment>
<dbReference type="InterPro" id="IPR046350">
    <property type="entry name" value="Cystatin_sf"/>
</dbReference>
<sequence>MSNMLVSPQEANLLVQNHKNSEWKAIEDTKDPYIEDMGRFSVAKFTRNQDIEEMATFIRVVSSEYLVVNEGTMYRIVVEIRKENVSQSRELYVAKVLDHKHPFNSWTLLSFECSTLLALPSSLAL</sequence>
<dbReference type="EMBL" id="SSTE01009844">
    <property type="protein sequence ID" value="KAA0053163.1"/>
    <property type="molecule type" value="Genomic_DNA"/>
</dbReference>
<dbReference type="PANTHER" id="PTHR47116">
    <property type="entry name" value="PHLOEM FILAMENT PROTEIN"/>
    <property type="match status" value="1"/>
</dbReference>
<dbReference type="Proteomes" id="UP000321947">
    <property type="component" value="Unassembled WGS sequence"/>
</dbReference>
<dbReference type="Proteomes" id="UP000321393">
    <property type="component" value="Unassembled WGS sequence"/>
</dbReference>
<dbReference type="AlphaFoldDB" id="A0A5A7UB42"/>
<name>A0A5A7UB42_CUCMM</name>
<reference evidence="3 4" key="1">
    <citation type="submission" date="2019-08" db="EMBL/GenBank/DDBJ databases">
        <title>Draft genome sequences of two oriental melons (Cucumis melo L. var makuwa).</title>
        <authorList>
            <person name="Kwon S.-Y."/>
        </authorList>
    </citation>
    <scope>NUCLEOTIDE SEQUENCE [LARGE SCALE GENOMIC DNA]</scope>
    <source>
        <strain evidence="4">cv. Chang Bougi</strain>
        <strain evidence="3">cv. SW 3</strain>
        <tissue evidence="1">Leaf</tissue>
    </source>
</reference>
<gene>
    <name evidence="2" type="ORF">E5676_scaffold48614G00010</name>
    <name evidence="1" type="ORF">E6C27_scaffold20231G00010</name>
</gene>
<dbReference type="InterPro" id="IPR027214">
    <property type="entry name" value="Cystatin"/>
</dbReference>
<dbReference type="EMBL" id="SSTD01016112">
    <property type="protein sequence ID" value="TYK01666.1"/>
    <property type="molecule type" value="Genomic_DNA"/>
</dbReference>
<evidence type="ECO:0000313" key="1">
    <source>
        <dbReference type="EMBL" id="KAA0053163.1"/>
    </source>
</evidence>
<dbReference type="SUPFAM" id="SSF54403">
    <property type="entry name" value="Cystatin/monellin"/>
    <property type="match status" value="1"/>
</dbReference>
<dbReference type="Gene3D" id="3.10.450.10">
    <property type="match status" value="1"/>
</dbReference>
<protein>
    <submittedName>
        <fullName evidence="1">Cysteine proteinase inhibitor 5-like</fullName>
    </submittedName>
</protein>
<proteinExistence type="predicted"/>
<accession>A0A5A7UB42</accession>
<organism evidence="1 3">
    <name type="scientific">Cucumis melo var. makuwa</name>
    <name type="common">Oriental melon</name>
    <dbReference type="NCBI Taxonomy" id="1194695"/>
    <lineage>
        <taxon>Eukaryota</taxon>
        <taxon>Viridiplantae</taxon>
        <taxon>Streptophyta</taxon>
        <taxon>Embryophyta</taxon>
        <taxon>Tracheophyta</taxon>
        <taxon>Spermatophyta</taxon>
        <taxon>Magnoliopsida</taxon>
        <taxon>eudicotyledons</taxon>
        <taxon>Gunneridae</taxon>
        <taxon>Pentapetalae</taxon>
        <taxon>rosids</taxon>
        <taxon>fabids</taxon>
        <taxon>Cucurbitales</taxon>
        <taxon>Cucurbitaceae</taxon>
        <taxon>Benincaseae</taxon>
        <taxon>Cucumis</taxon>
    </lineage>
</organism>
<evidence type="ECO:0000313" key="3">
    <source>
        <dbReference type="Proteomes" id="UP000321393"/>
    </source>
</evidence>